<evidence type="ECO:0000256" key="3">
    <source>
        <dbReference type="ARBA" id="ARBA00022771"/>
    </source>
</evidence>
<dbReference type="Gene3D" id="3.30.160.60">
    <property type="entry name" value="Classic Zinc Finger"/>
    <property type="match status" value="3"/>
</dbReference>
<dbReference type="AlphaFoldDB" id="A0A8J6E6M1"/>
<dbReference type="SUPFAM" id="SSF57667">
    <property type="entry name" value="beta-beta-alpha zinc fingers"/>
    <property type="match status" value="1"/>
</dbReference>
<evidence type="ECO:0000256" key="1">
    <source>
        <dbReference type="ARBA" id="ARBA00022723"/>
    </source>
</evidence>
<dbReference type="SMART" id="SM00355">
    <property type="entry name" value="ZnF_C2H2"/>
    <property type="match status" value="5"/>
</dbReference>
<feature type="region of interest" description="Disordered" evidence="6">
    <location>
        <begin position="189"/>
        <end position="277"/>
    </location>
</feature>
<dbReference type="OrthoDB" id="6077919at2759"/>
<accession>A0A8J6E6M1</accession>
<keyword evidence="4" id="KW-0862">Zinc</keyword>
<feature type="domain" description="C2H2-type" evidence="7">
    <location>
        <begin position="41"/>
        <end position="66"/>
    </location>
</feature>
<dbReference type="GO" id="GO:0008270">
    <property type="term" value="F:zinc ion binding"/>
    <property type="evidence" value="ECO:0007669"/>
    <property type="project" value="UniProtKB-KW"/>
</dbReference>
<keyword evidence="1" id="KW-0479">Metal-binding</keyword>
<proteinExistence type="predicted"/>
<dbReference type="GO" id="GO:0000977">
    <property type="term" value="F:RNA polymerase II transcription regulatory region sequence-specific DNA binding"/>
    <property type="evidence" value="ECO:0007669"/>
    <property type="project" value="TreeGrafter"/>
</dbReference>
<evidence type="ECO:0000313" key="8">
    <source>
        <dbReference type="EMBL" id="KAG9389710.1"/>
    </source>
</evidence>
<protein>
    <recommendedName>
        <fullName evidence="7">C2H2-type domain-containing protein</fullName>
    </recommendedName>
</protein>
<evidence type="ECO:0000256" key="4">
    <source>
        <dbReference type="ARBA" id="ARBA00022833"/>
    </source>
</evidence>
<organism evidence="8 9">
    <name type="scientific">Carpediemonas membranifera</name>
    <dbReference type="NCBI Taxonomy" id="201153"/>
    <lineage>
        <taxon>Eukaryota</taxon>
        <taxon>Metamonada</taxon>
        <taxon>Carpediemonas-like organisms</taxon>
        <taxon>Carpediemonas</taxon>
    </lineage>
</organism>
<dbReference type="Proteomes" id="UP000717585">
    <property type="component" value="Unassembled WGS sequence"/>
</dbReference>
<dbReference type="InterPro" id="IPR013087">
    <property type="entry name" value="Znf_C2H2_type"/>
</dbReference>
<keyword evidence="3 5" id="KW-0863">Zinc-finger</keyword>
<evidence type="ECO:0000256" key="6">
    <source>
        <dbReference type="SAM" id="MobiDB-lite"/>
    </source>
</evidence>
<dbReference type="Pfam" id="PF00096">
    <property type="entry name" value="zf-C2H2"/>
    <property type="match status" value="1"/>
</dbReference>
<evidence type="ECO:0000259" key="7">
    <source>
        <dbReference type="PROSITE" id="PS50157"/>
    </source>
</evidence>
<reference evidence="8" key="1">
    <citation type="submission" date="2021-05" db="EMBL/GenBank/DDBJ databases">
        <title>A free-living protist that lacks canonical eukaryotic 1 DNA replication and segregation systems.</title>
        <authorList>
            <person name="Salas-Leiva D.E."/>
            <person name="Tromer E.C."/>
            <person name="Curtis B.A."/>
            <person name="Jerlstrom-Hultqvist J."/>
            <person name="Kolisko M."/>
            <person name="Yi Z."/>
            <person name="Salas-Leiva J.S."/>
            <person name="Gallot-Lavallee L."/>
            <person name="Kops G.J.P.L."/>
            <person name="Archibald J.M."/>
            <person name="Simpson A.G.B."/>
            <person name="Roger A.J."/>
        </authorList>
    </citation>
    <scope>NUCLEOTIDE SEQUENCE</scope>
    <source>
        <strain evidence="8">BICM</strain>
    </source>
</reference>
<keyword evidence="9" id="KW-1185">Reference proteome</keyword>
<keyword evidence="2" id="KW-0677">Repeat</keyword>
<dbReference type="InterPro" id="IPR036236">
    <property type="entry name" value="Znf_C2H2_sf"/>
</dbReference>
<evidence type="ECO:0000256" key="2">
    <source>
        <dbReference type="ARBA" id="ARBA00022737"/>
    </source>
</evidence>
<dbReference type="GO" id="GO:0005634">
    <property type="term" value="C:nucleus"/>
    <property type="evidence" value="ECO:0007669"/>
    <property type="project" value="TreeGrafter"/>
</dbReference>
<gene>
    <name evidence="8" type="ORF">J8273_8384</name>
</gene>
<dbReference type="PROSITE" id="PS50157">
    <property type="entry name" value="ZINC_FINGER_C2H2_2"/>
    <property type="match status" value="1"/>
</dbReference>
<sequence>MTNARSYRSCKCVIERGDVCGLRFSSLGQLHSHIENDHSLQPCKADRCGRGFRTQAEMTNHMRSQHPKCVCTECQYAAMHKTGITRHMINMHTELCRYEGYETYWCDECDRPFEKLEKHVASQHPERVKGNPELMKRFWCHACRRPYADLGIHKRVHHSRQKTPCPIEHCGYGTAQPGDLRKHLKRVHHRTPEELEEDLLPSRRRLGARPNRRLPRQAATEEDQPLPRREQLPRAAKRTYSLPEPDSELEPEPESKKSDTADESLPIPTSPAHEFFSDDDSGALAVLAQEAGLDAAL</sequence>
<evidence type="ECO:0000256" key="5">
    <source>
        <dbReference type="PROSITE-ProRule" id="PRU00042"/>
    </source>
</evidence>
<evidence type="ECO:0000313" key="9">
    <source>
        <dbReference type="Proteomes" id="UP000717585"/>
    </source>
</evidence>
<dbReference type="PROSITE" id="PS00028">
    <property type="entry name" value="ZINC_FINGER_C2H2_1"/>
    <property type="match status" value="1"/>
</dbReference>
<dbReference type="EMBL" id="JAHDYR010000067">
    <property type="protein sequence ID" value="KAG9389710.1"/>
    <property type="molecule type" value="Genomic_DNA"/>
</dbReference>
<dbReference type="PANTHER" id="PTHR24379:SF127">
    <property type="entry name" value="BLOODY FINGERS-RELATED"/>
    <property type="match status" value="1"/>
</dbReference>
<dbReference type="GO" id="GO:0000981">
    <property type="term" value="F:DNA-binding transcription factor activity, RNA polymerase II-specific"/>
    <property type="evidence" value="ECO:0007669"/>
    <property type="project" value="TreeGrafter"/>
</dbReference>
<feature type="compositionally biased region" description="Basic residues" evidence="6">
    <location>
        <begin position="202"/>
        <end position="215"/>
    </location>
</feature>
<comment type="caution">
    <text evidence="8">The sequence shown here is derived from an EMBL/GenBank/DDBJ whole genome shotgun (WGS) entry which is preliminary data.</text>
</comment>
<name>A0A8J6E6M1_9EUKA</name>
<dbReference type="PANTHER" id="PTHR24379">
    <property type="entry name" value="KRAB AND ZINC FINGER DOMAIN-CONTAINING"/>
    <property type="match status" value="1"/>
</dbReference>